<evidence type="ECO:0000313" key="2">
    <source>
        <dbReference type="Proteomes" id="UP000295726"/>
    </source>
</evidence>
<gene>
    <name evidence="1" type="ORF">EDD59_102171</name>
</gene>
<protein>
    <submittedName>
        <fullName evidence="1">Uncharacterized protein</fullName>
    </submittedName>
</protein>
<dbReference type="RefSeq" id="WP_132378517.1">
    <property type="nucleotide sequence ID" value="NZ_DAIRMY010000031.1"/>
</dbReference>
<organism evidence="1 2">
    <name type="scientific">Muricomes intestini</name>
    <dbReference type="NCBI Taxonomy" id="1796634"/>
    <lineage>
        <taxon>Bacteria</taxon>
        <taxon>Bacillati</taxon>
        <taxon>Bacillota</taxon>
        <taxon>Clostridia</taxon>
        <taxon>Lachnospirales</taxon>
        <taxon>Lachnospiraceae</taxon>
        <taxon>Muricomes</taxon>
    </lineage>
</organism>
<proteinExistence type="predicted"/>
<evidence type="ECO:0000313" key="1">
    <source>
        <dbReference type="EMBL" id="TCS82303.1"/>
    </source>
</evidence>
<accession>A0A4R3KGR1</accession>
<dbReference type="Proteomes" id="UP000295726">
    <property type="component" value="Unassembled WGS sequence"/>
</dbReference>
<keyword evidence="2" id="KW-1185">Reference proteome</keyword>
<reference evidence="1 2" key="1">
    <citation type="submission" date="2019-03" db="EMBL/GenBank/DDBJ databases">
        <title>Genomic Encyclopedia of Type Strains, Phase IV (KMG-IV): sequencing the most valuable type-strain genomes for metagenomic binning, comparative biology and taxonomic classification.</title>
        <authorList>
            <person name="Goeker M."/>
        </authorList>
    </citation>
    <scope>NUCLEOTIDE SEQUENCE [LARGE SCALE GENOMIC DNA]</scope>
    <source>
        <strain evidence="1 2">DSM 29489</strain>
    </source>
</reference>
<comment type="caution">
    <text evidence="1">The sequence shown here is derived from an EMBL/GenBank/DDBJ whole genome shotgun (WGS) entry which is preliminary data.</text>
</comment>
<dbReference type="AlphaFoldDB" id="A0A4R3KGR1"/>
<sequence length="245" mass="28444">MNNANKSIVNKLKMLIDKNGPDYLSNEPYLTYRELTVSTAIDEKLAGAILLALVRGICQDVRSYDNQEMLSELIQKECCFNKKMSDGLAEIFFDLYSKDNEDVWETMKLSGWKQFLKSDFCCKWNGFSVWNTEGGSVDCHFEADIILKPVETTGMDEELSCALSENPFMTQDAITECYKKRISRYLDYEFEEYCSCDDYYQPVVEDFEIDSYVKQWCKENEFELVSCEGDGHDDGYEPSFRHAIF</sequence>
<name>A0A4R3KGR1_9FIRM</name>
<dbReference type="OrthoDB" id="2069251at2"/>
<dbReference type="EMBL" id="SLZZ01000002">
    <property type="protein sequence ID" value="TCS82303.1"/>
    <property type="molecule type" value="Genomic_DNA"/>
</dbReference>